<sequence length="85" mass="9238">MKNEGLFLVAFIVLAIILLYLVSQREHLENPPVDSASRISTLETDFSAIDNRVSNLEDAAKKQAKDIEGAKMSVSDATASLAMIT</sequence>
<dbReference type="EMBL" id="MN740117">
    <property type="protein sequence ID" value="QHT88447.1"/>
    <property type="molecule type" value="Genomic_DNA"/>
</dbReference>
<dbReference type="AlphaFoldDB" id="A0A6C0I7U8"/>
<evidence type="ECO:0000313" key="2">
    <source>
        <dbReference type="EMBL" id="QHT88447.1"/>
    </source>
</evidence>
<keyword evidence="1" id="KW-1133">Transmembrane helix</keyword>
<feature type="transmembrane region" description="Helical" evidence="1">
    <location>
        <begin position="6"/>
        <end position="22"/>
    </location>
</feature>
<name>A0A6C0I7U8_9ZZZZ</name>
<organism evidence="2">
    <name type="scientific">viral metagenome</name>
    <dbReference type="NCBI Taxonomy" id="1070528"/>
    <lineage>
        <taxon>unclassified sequences</taxon>
        <taxon>metagenomes</taxon>
        <taxon>organismal metagenomes</taxon>
    </lineage>
</organism>
<evidence type="ECO:0000256" key="1">
    <source>
        <dbReference type="SAM" id="Phobius"/>
    </source>
</evidence>
<keyword evidence="1" id="KW-0812">Transmembrane</keyword>
<reference evidence="2" key="1">
    <citation type="journal article" date="2020" name="Nature">
        <title>Giant virus diversity and host interactions through global metagenomics.</title>
        <authorList>
            <person name="Schulz F."/>
            <person name="Roux S."/>
            <person name="Paez-Espino D."/>
            <person name="Jungbluth S."/>
            <person name="Walsh D.A."/>
            <person name="Denef V.J."/>
            <person name="McMahon K.D."/>
            <person name="Konstantinidis K.T."/>
            <person name="Eloe-Fadrosh E.A."/>
            <person name="Kyrpides N.C."/>
            <person name="Woyke T."/>
        </authorList>
    </citation>
    <scope>NUCLEOTIDE SEQUENCE</scope>
    <source>
        <strain evidence="2">GVMAG-M-3300023184-50</strain>
    </source>
</reference>
<proteinExistence type="predicted"/>
<accession>A0A6C0I7U8</accession>
<protein>
    <submittedName>
        <fullName evidence="2">Uncharacterized protein</fullName>
    </submittedName>
</protein>
<keyword evidence="1" id="KW-0472">Membrane</keyword>